<dbReference type="PROSITE" id="PS00646">
    <property type="entry name" value="RIBOSOMAL_S13_1"/>
    <property type="match status" value="1"/>
</dbReference>
<evidence type="ECO:0008006" key="7">
    <source>
        <dbReference type="Google" id="ProtNLM"/>
    </source>
</evidence>
<dbReference type="InterPro" id="IPR018269">
    <property type="entry name" value="Ribosomal_uS13_CS"/>
</dbReference>
<dbReference type="Gene3D" id="4.10.910.10">
    <property type="entry name" value="30s ribosomal protein s13, domain 2"/>
    <property type="match status" value="1"/>
</dbReference>
<organism evidence="5 6">
    <name type="scientific">Humicola insolens</name>
    <name type="common">Soft-rot fungus</name>
    <dbReference type="NCBI Taxonomy" id="85995"/>
    <lineage>
        <taxon>Eukaryota</taxon>
        <taxon>Fungi</taxon>
        <taxon>Dikarya</taxon>
        <taxon>Ascomycota</taxon>
        <taxon>Pezizomycotina</taxon>
        <taxon>Sordariomycetes</taxon>
        <taxon>Sordariomycetidae</taxon>
        <taxon>Sordariales</taxon>
        <taxon>Chaetomiaceae</taxon>
        <taxon>Mycothermus</taxon>
    </lineage>
</organism>
<protein>
    <recommendedName>
        <fullName evidence="7">Ribosomal protein S13</fullName>
    </recommendedName>
</protein>
<proteinExistence type="inferred from homology"/>
<dbReference type="InterPro" id="IPR001892">
    <property type="entry name" value="Ribosomal_uS13"/>
</dbReference>
<dbReference type="InterPro" id="IPR027437">
    <property type="entry name" value="Rbsml_uS13_C"/>
</dbReference>
<gene>
    <name evidence="5" type="ORF">VTJ49DRAFT_3539</name>
</gene>
<keyword evidence="6" id="KW-1185">Reference proteome</keyword>
<dbReference type="PROSITE" id="PS50159">
    <property type="entry name" value="RIBOSOMAL_S13_2"/>
    <property type="match status" value="1"/>
</dbReference>
<evidence type="ECO:0000313" key="5">
    <source>
        <dbReference type="EMBL" id="KAL1837663.1"/>
    </source>
</evidence>
<dbReference type="Pfam" id="PF00416">
    <property type="entry name" value="Ribosomal_S13"/>
    <property type="match status" value="1"/>
</dbReference>
<comment type="similarity">
    <text evidence="1 4">Belongs to the universal ribosomal protein uS13 family.</text>
</comment>
<evidence type="ECO:0000256" key="1">
    <source>
        <dbReference type="ARBA" id="ARBA00008080"/>
    </source>
</evidence>
<dbReference type="InterPro" id="IPR010979">
    <property type="entry name" value="Ribosomal_uS13-like_H2TH"/>
</dbReference>
<dbReference type="PANTHER" id="PTHR10871">
    <property type="entry name" value="30S RIBOSOMAL PROTEIN S13/40S RIBOSOMAL PROTEIN S18"/>
    <property type="match status" value="1"/>
</dbReference>
<dbReference type="PANTHER" id="PTHR10871:SF1">
    <property type="entry name" value="SMALL RIBOSOMAL SUBUNIT PROTEIN US13M"/>
    <property type="match status" value="1"/>
</dbReference>
<evidence type="ECO:0000256" key="3">
    <source>
        <dbReference type="ARBA" id="ARBA00023274"/>
    </source>
</evidence>
<evidence type="ECO:0000313" key="6">
    <source>
        <dbReference type="Proteomes" id="UP001583172"/>
    </source>
</evidence>
<dbReference type="SUPFAM" id="SSF46946">
    <property type="entry name" value="S13-like H2TH domain"/>
    <property type="match status" value="1"/>
</dbReference>
<dbReference type="Gene3D" id="1.10.8.50">
    <property type="match status" value="1"/>
</dbReference>
<reference evidence="5 6" key="1">
    <citation type="journal article" date="2024" name="Commun. Biol.">
        <title>Comparative genomic analysis of thermophilic fungi reveals convergent evolutionary adaptations and gene losses.</title>
        <authorList>
            <person name="Steindorff A.S."/>
            <person name="Aguilar-Pontes M.V."/>
            <person name="Robinson A.J."/>
            <person name="Andreopoulos B."/>
            <person name="LaButti K."/>
            <person name="Kuo A."/>
            <person name="Mondo S."/>
            <person name="Riley R."/>
            <person name="Otillar R."/>
            <person name="Haridas S."/>
            <person name="Lipzen A."/>
            <person name="Grimwood J."/>
            <person name="Schmutz J."/>
            <person name="Clum A."/>
            <person name="Reid I.D."/>
            <person name="Moisan M.C."/>
            <person name="Butler G."/>
            <person name="Nguyen T.T.M."/>
            <person name="Dewar K."/>
            <person name="Conant G."/>
            <person name="Drula E."/>
            <person name="Henrissat B."/>
            <person name="Hansel C."/>
            <person name="Singer S."/>
            <person name="Hutchinson M.I."/>
            <person name="de Vries R.P."/>
            <person name="Natvig D.O."/>
            <person name="Powell A.J."/>
            <person name="Tsang A."/>
            <person name="Grigoriev I.V."/>
        </authorList>
    </citation>
    <scope>NUCLEOTIDE SEQUENCE [LARGE SCALE GENOMIC DNA]</scope>
    <source>
        <strain evidence="5 6">CBS 620.91</strain>
    </source>
</reference>
<evidence type="ECO:0000256" key="4">
    <source>
        <dbReference type="RuleBase" id="RU003830"/>
    </source>
</evidence>
<dbReference type="PIRSF" id="PIRSF002134">
    <property type="entry name" value="Ribosomal_S13"/>
    <property type="match status" value="1"/>
</dbReference>
<comment type="caution">
    <text evidence="5">The sequence shown here is derived from an EMBL/GenBank/DDBJ whole genome shotgun (WGS) entry which is preliminary data.</text>
</comment>
<keyword evidence="2 4" id="KW-0689">Ribosomal protein</keyword>
<dbReference type="Proteomes" id="UP001583172">
    <property type="component" value="Unassembled WGS sequence"/>
</dbReference>
<accession>A0ABR3V991</accession>
<keyword evidence="3 4" id="KW-0687">Ribonucleoprotein</keyword>
<dbReference type="EMBL" id="JAZGSY010000274">
    <property type="protein sequence ID" value="KAL1837663.1"/>
    <property type="molecule type" value="Genomic_DNA"/>
</dbReference>
<name>A0ABR3V991_HUMIN</name>
<sequence length="120" mass="13539">MVAIIFGVSFHEQKLVKKALESFYGLGPQTSARILAKHCIHPRTKIGSLPPKTITALTAELSTMTIESDARRIVQENIKRLRDMGTYRGRRHAMGLPVRGQRTKNQIETAKKLNKVERMA</sequence>
<evidence type="ECO:0000256" key="2">
    <source>
        <dbReference type="ARBA" id="ARBA00022980"/>
    </source>
</evidence>